<evidence type="ECO:0000256" key="7">
    <source>
        <dbReference type="ARBA" id="ARBA00047928"/>
    </source>
</evidence>
<keyword evidence="8" id="KW-1133">Transmembrane helix</keyword>
<evidence type="ECO:0000256" key="3">
    <source>
        <dbReference type="ARBA" id="ARBA00007786"/>
    </source>
</evidence>
<evidence type="ECO:0000256" key="1">
    <source>
        <dbReference type="ARBA" id="ARBA00005184"/>
    </source>
</evidence>
<dbReference type="SUPFAM" id="SSF51126">
    <property type="entry name" value="Pectin lyase-like"/>
    <property type="match status" value="1"/>
</dbReference>
<evidence type="ECO:0000256" key="5">
    <source>
        <dbReference type="ARBA" id="ARBA00023085"/>
    </source>
</evidence>
<dbReference type="Gene3D" id="2.160.20.10">
    <property type="entry name" value="Single-stranded right-handed beta-helix, Pectin lyase-like"/>
    <property type="match status" value="1"/>
</dbReference>
<dbReference type="PANTHER" id="PTHR31707">
    <property type="entry name" value="PECTINESTERASE"/>
    <property type="match status" value="1"/>
</dbReference>
<keyword evidence="11" id="KW-1185">Reference proteome</keyword>
<dbReference type="GO" id="GO:0004857">
    <property type="term" value="F:enzyme inhibitor activity"/>
    <property type="evidence" value="ECO:0007669"/>
    <property type="project" value="InterPro"/>
</dbReference>
<name>A0AAD4JR04_PERFH</name>
<reference evidence="10 11" key="1">
    <citation type="journal article" date="2021" name="Nat. Commun.">
        <title>Incipient diploidization of the medicinal plant Perilla within 10,000 years.</title>
        <authorList>
            <person name="Zhang Y."/>
            <person name="Shen Q."/>
            <person name="Leng L."/>
            <person name="Zhang D."/>
            <person name="Chen S."/>
            <person name="Shi Y."/>
            <person name="Ning Z."/>
            <person name="Chen S."/>
        </authorList>
    </citation>
    <scope>NUCLEOTIDE SEQUENCE [LARGE SCALE GENOMIC DNA]</scope>
    <source>
        <strain evidence="11">cv. PC099</strain>
    </source>
</reference>
<evidence type="ECO:0000256" key="2">
    <source>
        <dbReference type="ARBA" id="ARBA00006027"/>
    </source>
</evidence>
<dbReference type="Proteomes" id="UP001190926">
    <property type="component" value="Unassembled WGS sequence"/>
</dbReference>
<dbReference type="EMBL" id="SDAM02000017">
    <property type="protein sequence ID" value="KAH6837498.1"/>
    <property type="molecule type" value="Genomic_DNA"/>
</dbReference>
<dbReference type="GO" id="GO:0042545">
    <property type="term" value="P:cell wall modification"/>
    <property type="evidence" value="ECO:0007669"/>
    <property type="project" value="InterPro"/>
</dbReference>
<dbReference type="Gene3D" id="1.20.140.40">
    <property type="entry name" value="Invertase/pectin methylesterase inhibitor family protein"/>
    <property type="match status" value="1"/>
</dbReference>
<evidence type="ECO:0000256" key="8">
    <source>
        <dbReference type="SAM" id="Phobius"/>
    </source>
</evidence>
<dbReference type="InterPro" id="IPR012334">
    <property type="entry name" value="Pectin_lyas_fold"/>
</dbReference>
<comment type="similarity">
    <text evidence="3">In the C-terminal section; belongs to the pectinesterase family.</text>
</comment>
<keyword evidence="6" id="KW-0961">Cell wall biogenesis/degradation</keyword>
<dbReference type="AlphaFoldDB" id="A0AAD4JR04"/>
<dbReference type="InterPro" id="IPR006501">
    <property type="entry name" value="Pectinesterase_inhib_dom"/>
</dbReference>
<sequence>MDSLKNDPFEEEEEEEEEEHRRKTLRRLIIIGVSSIVLVLLMAGAIVGILIPIRTKNNSSGSEKQSSMMMIKSMCGVTLYQESCYSSIYSLKLSNSSDSDDDHIHITPKQIFMLSLQVTLNELMSLKSSISQIRQNDDPFSGSITLNALDGCSRLIQDAVDHVNMSVAASLQPDIPQWVGDVRTWLSTALTDQQTCLDGLIEFANISSSLRGGISASMINATIFTSNSLAIVSKIPPAIIQVAKDGSGDYETITEAVNAMPKRSKHRFFIHVKKGEYNENVHVDTNSWNLMLYGDGMESTVVSSNLNYADGVGTYDSGTLSKFTIIYGLQTV</sequence>
<dbReference type="InterPro" id="IPR035513">
    <property type="entry name" value="Invertase/methylesterase_inhib"/>
</dbReference>
<dbReference type="InterPro" id="IPR000070">
    <property type="entry name" value="Pectinesterase_cat"/>
</dbReference>
<dbReference type="InterPro" id="IPR011050">
    <property type="entry name" value="Pectin_lyase_fold/virulence"/>
</dbReference>
<evidence type="ECO:0000313" key="11">
    <source>
        <dbReference type="Proteomes" id="UP001190926"/>
    </source>
</evidence>
<comment type="pathway">
    <text evidence="1">Glycan metabolism; pectin degradation; 2-dehydro-3-deoxy-D-gluconate from pectin: step 1/5.</text>
</comment>
<proteinExistence type="inferred from homology"/>
<protein>
    <recommendedName>
        <fullName evidence="9">Pectinesterase inhibitor domain-containing protein</fullName>
    </recommendedName>
</protein>
<feature type="domain" description="Pectinesterase inhibitor" evidence="9">
    <location>
        <begin position="66"/>
        <end position="231"/>
    </location>
</feature>
<dbReference type="CDD" id="cd15798">
    <property type="entry name" value="PMEI-like_3"/>
    <property type="match status" value="1"/>
</dbReference>
<comment type="catalytic activity">
    <reaction evidence="7">
        <text>[(1-&gt;4)-alpha-D-galacturonosyl methyl ester](n) + n H2O = [(1-&gt;4)-alpha-D-galacturonosyl](n) + n methanol + n H(+)</text>
        <dbReference type="Rhea" id="RHEA:22380"/>
        <dbReference type="Rhea" id="RHEA-COMP:14570"/>
        <dbReference type="Rhea" id="RHEA-COMP:14573"/>
        <dbReference type="ChEBI" id="CHEBI:15377"/>
        <dbReference type="ChEBI" id="CHEBI:15378"/>
        <dbReference type="ChEBI" id="CHEBI:17790"/>
        <dbReference type="ChEBI" id="CHEBI:140522"/>
        <dbReference type="ChEBI" id="CHEBI:140523"/>
        <dbReference type="EC" id="3.1.1.11"/>
    </reaction>
</comment>
<dbReference type="SMART" id="SM00856">
    <property type="entry name" value="PMEI"/>
    <property type="match status" value="1"/>
</dbReference>
<dbReference type="Pfam" id="PF04043">
    <property type="entry name" value="PMEI"/>
    <property type="match status" value="1"/>
</dbReference>
<accession>A0AAD4JR04</accession>
<comment type="similarity">
    <text evidence="2">In the N-terminal section; belongs to the PMEI family.</text>
</comment>
<evidence type="ECO:0000259" key="9">
    <source>
        <dbReference type="SMART" id="SM00856"/>
    </source>
</evidence>
<evidence type="ECO:0000313" key="10">
    <source>
        <dbReference type="EMBL" id="KAH6837498.1"/>
    </source>
</evidence>
<keyword evidence="8" id="KW-0472">Membrane</keyword>
<evidence type="ECO:0000256" key="6">
    <source>
        <dbReference type="ARBA" id="ARBA00023316"/>
    </source>
</evidence>
<keyword evidence="8" id="KW-0812">Transmembrane</keyword>
<keyword evidence="5" id="KW-0063">Aspartyl esterase</keyword>
<gene>
    <name evidence="10" type="ORF">C2S53_001021</name>
</gene>
<comment type="caution">
    <text evidence="10">The sequence shown here is derived from an EMBL/GenBank/DDBJ whole genome shotgun (WGS) entry which is preliminary data.</text>
</comment>
<dbReference type="SUPFAM" id="SSF101148">
    <property type="entry name" value="Plant invertase/pectin methylesterase inhibitor"/>
    <property type="match status" value="1"/>
</dbReference>
<evidence type="ECO:0000256" key="4">
    <source>
        <dbReference type="ARBA" id="ARBA00022801"/>
    </source>
</evidence>
<dbReference type="Pfam" id="PF01095">
    <property type="entry name" value="Pectinesterase"/>
    <property type="match status" value="1"/>
</dbReference>
<dbReference type="GO" id="GO:0030599">
    <property type="term" value="F:pectinesterase activity"/>
    <property type="evidence" value="ECO:0007669"/>
    <property type="project" value="UniProtKB-EC"/>
</dbReference>
<dbReference type="NCBIfam" id="TIGR01614">
    <property type="entry name" value="PME_inhib"/>
    <property type="match status" value="1"/>
</dbReference>
<keyword evidence="4" id="KW-0378">Hydrolase</keyword>
<feature type="transmembrane region" description="Helical" evidence="8">
    <location>
        <begin position="28"/>
        <end position="51"/>
    </location>
</feature>
<organism evidence="10 11">
    <name type="scientific">Perilla frutescens var. hirtella</name>
    <name type="common">Perilla citriodora</name>
    <name type="synonym">Perilla setoyensis</name>
    <dbReference type="NCBI Taxonomy" id="608512"/>
    <lineage>
        <taxon>Eukaryota</taxon>
        <taxon>Viridiplantae</taxon>
        <taxon>Streptophyta</taxon>
        <taxon>Embryophyta</taxon>
        <taxon>Tracheophyta</taxon>
        <taxon>Spermatophyta</taxon>
        <taxon>Magnoliopsida</taxon>
        <taxon>eudicotyledons</taxon>
        <taxon>Gunneridae</taxon>
        <taxon>Pentapetalae</taxon>
        <taxon>asterids</taxon>
        <taxon>lamiids</taxon>
        <taxon>Lamiales</taxon>
        <taxon>Lamiaceae</taxon>
        <taxon>Nepetoideae</taxon>
        <taxon>Elsholtzieae</taxon>
        <taxon>Perilla</taxon>
    </lineage>
</organism>